<dbReference type="AlphaFoldDB" id="A0A2H3KU07"/>
<evidence type="ECO:0000313" key="2">
    <source>
        <dbReference type="EMBL" id="PDV98792.1"/>
    </source>
</evidence>
<comment type="caution">
    <text evidence="2">The sequence shown here is derived from an EMBL/GenBank/DDBJ whole genome shotgun (WGS) entry which is preliminary data.</text>
</comment>
<accession>A0A2H3KU07</accession>
<dbReference type="RefSeq" id="WP_097653243.1">
    <property type="nucleotide sequence ID" value="NZ_LYXE01000090.1"/>
</dbReference>
<reference evidence="2 3" key="1">
    <citation type="submission" date="2016-05" db="EMBL/GenBank/DDBJ databases">
        <authorList>
            <person name="Lavstsen T."/>
            <person name="Jespersen J.S."/>
        </authorList>
    </citation>
    <scope>NUCLEOTIDE SEQUENCE [LARGE SCALE GENOMIC DNA]</scope>
    <source>
        <strain evidence="2 3">B7-9</strain>
    </source>
</reference>
<feature type="transmembrane region" description="Helical" evidence="1">
    <location>
        <begin position="94"/>
        <end position="113"/>
    </location>
</feature>
<protein>
    <submittedName>
        <fullName evidence="2">Uncharacterized protein</fullName>
    </submittedName>
</protein>
<sequence length="114" mass="12336">MSVPVTTSSSGPSPTVIKGELHCALTGKPISPEHAYWAPPLITTRQLITTFVQTLFTNPGALGEVLLGELPNVPYDPAVCQELGNRRTAEQLKLLVFLLMIAAVLIVPMMLIVW</sequence>
<keyword evidence="3" id="KW-1185">Reference proteome</keyword>
<evidence type="ECO:0000256" key="1">
    <source>
        <dbReference type="SAM" id="Phobius"/>
    </source>
</evidence>
<gene>
    <name evidence="2" type="ORF">A9Q02_02330</name>
</gene>
<dbReference type="Proteomes" id="UP000220922">
    <property type="component" value="Unassembled WGS sequence"/>
</dbReference>
<dbReference type="EMBL" id="LYXE01000090">
    <property type="protein sequence ID" value="PDV98792.1"/>
    <property type="molecule type" value="Genomic_DNA"/>
</dbReference>
<organism evidence="2 3">
    <name type="scientific">Candidatus Chloroploca asiatica</name>
    <dbReference type="NCBI Taxonomy" id="1506545"/>
    <lineage>
        <taxon>Bacteria</taxon>
        <taxon>Bacillati</taxon>
        <taxon>Chloroflexota</taxon>
        <taxon>Chloroflexia</taxon>
        <taxon>Chloroflexales</taxon>
        <taxon>Chloroflexineae</taxon>
        <taxon>Oscillochloridaceae</taxon>
        <taxon>Candidatus Chloroploca</taxon>
    </lineage>
</organism>
<keyword evidence="1" id="KW-0812">Transmembrane</keyword>
<name>A0A2H3KU07_9CHLR</name>
<keyword evidence="1" id="KW-0472">Membrane</keyword>
<keyword evidence="1" id="KW-1133">Transmembrane helix</keyword>
<proteinExistence type="predicted"/>
<dbReference type="OrthoDB" id="164470at2"/>
<evidence type="ECO:0000313" key="3">
    <source>
        <dbReference type="Proteomes" id="UP000220922"/>
    </source>
</evidence>